<dbReference type="Proteomes" id="UP000371423">
    <property type="component" value="Unassembled WGS sequence"/>
</dbReference>
<proteinExistence type="predicted"/>
<accession>A0A5P0ZM79</accession>
<dbReference type="Proteomes" id="UP000414364">
    <property type="component" value="Unassembled WGS sequence"/>
</dbReference>
<protein>
    <submittedName>
        <fullName evidence="2">Uncharacterized protein</fullName>
    </submittedName>
</protein>
<gene>
    <name evidence="3" type="ORF">FHL05_12000</name>
    <name evidence="2" type="ORF">FHL06_02770</name>
</gene>
<keyword evidence="1" id="KW-0472">Membrane</keyword>
<dbReference type="EMBL" id="VDFO01000066">
    <property type="protein sequence ID" value="MQS98574.1"/>
    <property type="molecule type" value="Genomic_DNA"/>
</dbReference>
<dbReference type="OrthoDB" id="2295564at2"/>
<sequence>MNNNGDLKKKGKSSTEKVIIGLLVIAIFVALKIGLGNLNFFNPMPSGLSNTDKIMTYLGENKKSNEQISMTSMMSQLNYSNYRDIQERLQTDPVIFVMKNKDTGRYVFKYKDHYVYLIKEITDFYQDDSYKYIYFVASIKKSSDGKQYVKEVNTKKYDDSNAKETDGYSIQDYNNYYGTDDN</sequence>
<name>A0A5P0ZM79_9LACO</name>
<comment type="caution">
    <text evidence="2">The sequence shown here is derived from an EMBL/GenBank/DDBJ whole genome shotgun (WGS) entry which is preliminary data.</text>
</comment>
<keyword evidence="1" id="KW-1133">Transmembrane helix</keyword>
<organism evidence="2 5">
    <name type="scientific">Companilactobacillus halodurans</name>
    <dbReference type="NCBI Taxonomy" id="2584183"/>
    <lineage>
        <taxon>Bacteria</taxon>
        <taxon>Bacillati</taxon>
        <taxon>Bacillota</taxon>
        <taxon>Bacilli</taxon>
        <taxon>Lactobacillales</taxon>
        <taxon>Lactobacillaceae</taxon>
        <taxon>Companilactobacillus</taxon>
    </lineage>
</organism>
<evidence type="ECO:0000256" key="1">
    <source>
        <dbReference type="SAM" id="Phobius"/>
    </source>
</evidence>
<dbReference type="EMBL" id="VDFP01000003">
    <property type="protein sequence ID" value="MQS75317.1"/>
    <property type="molecule type" value="Genomic_DNA"/>
</dbReference>
<dbReference type="AlphaFoldDB" id="A0A5P0ZM79"/>
<evidence type="ECO:0000313" key="2">
    <source>
        <dbReference type="EMBL" id="MQS75317.1"/>
    </source>
</evidence>
<evidence type="ECO:0000313" key="5">
    <source>
        <dbReference type="Proteomes" id="UP000414364"/>
    </source>
</evidence>
<evidence type="ECO:0000313" key="4">
    <source>
        <dbReference type="Proteomes" id="UP000371423"/>
    </source>
</evidence>
<keyword evidence="4" id="KW-1185">Reference proteome</keyword>
<reference evidence="4 5" key="1">
    <citation type="journal article" date="2019" name="Syst. Appl. Microbiol.">
        <title>Polyphasic characterization of two novel Lactobacillus spp. isolated from blown salami packages: Description of Lactobacillus halodurans sp. nov. and Lactobacillus salsicarnum sp. nov.</title>
        <authorList>
            <person name="Schuster J.A."/>
            <person name="Klingl A."/>
            <person name="Vogel R.F."/>
            <person name="Ehrmann M.A."/>
        </authorList>
    </citation>
    <scope>NUCLEOTIDE SEQUENCE [LARGE SCALE GENOMIC DNA]</scope>
    <source>
        <strain evidence="3 4">TMW 1.1920</strain>
        <strain evidence="2 5">TMW 1.2172</strain>
    </source>
</reference>
<feature type="transmembrane region" description="Helical" evidence="1">
    <location>
        <begin position="18"/>
        <end position="41"/>
    </location>
</feature>
<evidence type="ECO:0000313" key="3">
    <source>
        <dbReference type="EMBL" id="MQS98574.1"/>
    </source>
</evidence>
<dbReference type="RefSeq" id="WP_153384727.1">
    <property type="nucleotide sequence ID" value="NZ_VDFO01000066.1"/>
</dbReference>
<keyword evidence="1" id="KW-0812">Transmembrane</keyword>